<evidence type="ECO:0000256" key="1">
    <source>
        <dbReference type="SAM" id="MobiDB-lite"/>
    </source>
</evidence>
<evidence type="ECO:0000313" key="2">
    <source>
        <dbReference type="EMBL" id="PMD48011.1"/>
    </source>
</evidence>
<dbReference type="Proteomes" id="UP000235786">
    <property type="component" value="Unassembled WGS sequence"/>
</dbReference>
<evidence type="ECO:0000313" key="3">
    <source>
        <dbReference type="Proteomes" id="UP000235786"/>
    </source>
</evidence>
<sequence length="718" mass="81145">MDNAFSKFANLEVNTWAANGDSVSRDLLVRVSGSLCSRIAHHAHQPSFTTLRPHNGETADETNPCIAMIMGNAFEKNHSLLYDHLLRRDEKSEGLQNYPEDVVKCHEAFIQTVRESMEAKVEVVYGAAVRERMLQKQGYKFDLFPLWGDYDDIYITLDRESNYSNAQQGHRYRRIIVFVAHPQRFFYPKPEECARQDKLLAVAAKIAGVNFIERYYNNQKWRTIVPFNFSSVVKNKFYGILEQPQSDGDSGNASGWVPMTSMSKLTLADASTSQVIGGYKDFVFDDGKPPFSVQELRKILPVVVATETEHNYHLHKWENLADFPEIVGAWLRRQGQTLFKGRLIKGPVDIMLVYRQLGTMEGPPGENLSLAEMIYGLIKMQARMIEKLPISSLDDLIYYRLRPFDVIGAICYNCRQPMSQDTEARWAVMRLGHYVIRRRRCNSGICQGKCRAGIPRDSSIPFVWGSRPDLSAQISRRIREDWRETIRDPKDCEGKLSQPVESWCIICKENTQLLGDRTRYLEEVPRWTIGGPPKYVERRPMCLNCQSEGRPGTARFVPVDATIPSIYKKKLTSIEKTFGGLEKDVKAEILGVERTSSKNPRAPAGPRPSRAQALANKSKTLEANALSMLQNSSTAVEEEQNRIALSNIANASAFDSCLTISPCHGNLVNEVAPTLKRPLTNMPHWSSIGGASKRPLESTSGLSFLPETKSKVKQQRIA</sequence>
<proteinExistence type="predicted"/>
<dbReference type="AlphaFoldDB" id="A0A2J6SB73"/>
<accession>A0A2J6SB73</accession>
<dbReference type="OrthoDB" id="5209368at2759"/>
<reference evidence="2 3" key="1">
    <citation type="submission" date="2016-04" db="EMBL/GenBank/DDBJ databases">
        <title>A degradative enzymes factory behind the ericoid mycorrhizal symbiosis.</title>
        <authorList>
            <consortium name="DOE Joint Genome Institute"/>
            <person name="Martino E."/>
            <person name="Morin E."/>
            <person name="Grelet G."/>
            <person name="Kuo A."/>
            <person name="Kohler A."/>
            <person name="Daghino S."/>
            <person name="Barry K."/>
            <person name="Choi C."/>
            <person name="Cichocki N."/>
            <person name="Clum A."/>
            <person name="Copeland A."/>
            <person name="Hainaut M."/>
            <person name="Haridas S."/>
            <person name="Labutti K."/>
            <person name="Lindquist E."/>
            <person name="Lipzen A."/>
            <person name="Khouja H.-R."/>
            <person name="Murat C."/>
            <person name="Ohm R."/>
            <person name="Olson A."/>
            <person name="Spatafora J."/>
            <person name="Veneault-Fourrey C."/>
            <person name="Henrissat B."/>
            <person name="Grigoriev I."/>
            <person name="Martin F."/>
            <person name="Perotto S."/>
        </authorList>
    </citation>
    <scope>NUCLEOTIDE SEQUENCE [LARGE SCALE GENOMIC DNA]</scope>
    <source>
        <strain evidence="2 3">F</strain>
    </source>
</reference>
<dbReference type="EMBL" id="KZ613937">
    <property type="protein sequence ID" value="PMD48011.1"/>
    <property type="molecule type" value="Genomic_DNA"/>
</dbReference>
<protein>
    <submittedName>
        <fullName evidence="2">Uncharacterized protein</fullName>
    </submittedName>
</protein>
<dbReference type="STRING" id="1149755.A0A2J6SB73"/>
<feature type="region of interest" description="Disordered" evidence="1">
    <location>
        <begin position="593"/>
        <end position="613"/>
    </location>
</feature>
<organism evidence="2 3">
    <name type="scientific">Hyaloscypha variabilis (strain UAMH 11265 / GT02V1 / F)</name>
    <name type="common">Meliniomyces variabilis</name>
    <dbReference type="NCBI Taxonomy" id="1149755"/>
    <lineage>
        <taxon>Eukaryota</taxon>
        <taxon>Fungi</taxon>
        <taxon>Dikarya</taxon>
        <taxon>Ascomycota</taxon>
        <taxon>Pezizomycotina</taxon>
        <taxon>Leotiomycetes</taxon>
        <taxon>Helotiales</taxon>
        <taxon>Hyaloscyphaceae</taxon>
        <taxon>Hyaloscypha</taxon>
        <taxon>Hyaloscypha variabilis</taxon>
    </lineage>
</organism>
<name>A0A2J6SB73_HYAVF</name>
<feature type="compositionally biased region" description="Low complexity" evidence="1">
    <location>
        <begin position="600"/>
        <end position="613"/>
    </location>
</feature>
<gene>
    <name evidence="2" type="ORF">L207DRAFT_505117</name>
</gene>
<keyword evidence="3" id="KW-1185">Reference proteome</keyword>